<dbReference type="Proteomes" id="UP000680638">
    <property type="component" value="Unassembled WGS sequence"/>
</dbReference>
<dbReference type="InterPro" id="IPR005081">
    <property type="entry name" value="SpoIIGA"/>
</dbReference>
<feature type="transmembrane region" description="Helical" evidence="1">
    <location>
        <begin position="135"/>
        <end position="155"/>
    </location>
</feature>
<evidence type="ECO:0000313" key="2">
    <source>
        <dbReference type="EMBL" id="GIO65531.1"/>
    </source>
</evidence>
<gene>
    <name evidence="2" type="ORF">J21TS3_03520</name>
</gene>
<organism evidence="2 3">
    <name type="scientific">Paenibacillus cookii</name>
    <dbReference type="NCBI Taxonomy" id="157839"/>
    <lineage>
        <taxon>Bacteria</taxon>
        <taxon>Bacillati</taxon>
        <taxon>Bacillota</taxon>
        <taxon>Bacilli</taxon>
        <taxon>Bacillales</taxon>
        <taxon>Paenibacillaceae</taxon>
        <taxon>Paenibacillus</taxon>
    </lineage>
</organism>
<feature type="transmembrane region" description="Helical" evidence="1">
    <location>
        <begin position="35"/>
        <end position="54"/>
    </location>
</feature>
<feature type="transmembrane region" description="Helical" evidence="1">
    <location>
        <begin position="60"/>
        <end position="80"/>
    </location>
</feature>
<keyword evidence="1" id="KW-1133">Transmembrane helix</keyword>
<proteinExistence type="predicted"/>
<dbReference type="NCBIfam" id="TIGR02854">
    <property type="entry name" value="spore_II_GA"/>
    <property type="match status" value="1"/>
</dbReference>
<evidence type="ECO:0000313" key="3">
    <source>
        <dbReference type="Proteomes" id="UP000680638"/>
    </source>
</evidence>
<accession>A0ABQ4LQI9</accession>
<keyword evidence="3" id="KW-1185">Reference proteome</keyword>
<feature type="transmembrane region" description="Helical" evidence="1">
    <location>
        <begin position="92"/>
        <end position="111"/>
    </location>
</feature>
<feature type="transmembrane region" description="Helical" evidence="1">
    <location>
        <begin position="6"/>
        <end position="28"/>
    </location>
</feature>
<evidence type="ECO:0000256" key="1">
    <source>
        <dbReference type="SAM" id="Phobius"/>
    </source>
</evidence>
<reference evidence="2 3" key="1">
    <citation type="submission" date="2021-03" db="EMBL/GenBank/DDBJ databases">
        <title>Antimicrobial resistance genes in bacteria isolated from Japanese honey, and their potential for conferring macrolide and lincosamide resistance in the American foulbrood pathogen Paenibacillus larvae.</title>
        <authorList>
            <person name="Okamoto M."/>
            <person name="Kumagai M."/>
            <person name="Kanamori H."/>
            <person name="Takamatsu D."/>
        </authorList>
    </citation>
    <scope>NUCLEOTIDE SEQUENCE [LARGE SCALE GENOMIC DNA]</scope>
    <source>
        <strain evidence="2 3">J21TS3</strain>
    </source>
</reference>
<dbReference type="EMBL" id="BORW01000001">
    <property type="protein sequence ID" value="GIO65531.1"/>
    <property type="molecule type" value="Genomic_DNA"/>
</dbReference>
<keyword evidence="1" id="KW-0812">Transmembrane</keyword>
<keyword evidence="1" id="KW-0472">Membrane</keyword>
<dbReference type="PIRSF" id="PIRSF018571">
    <property type="entry name" value="SpoIIGA"/>
    <property type="match status" value="1"/>
</dbReference>
<name>A0ABQ4LQI9_9BACL</name>
<protein>
    <submittedName>
        <fullName evidence="2">Sporulation sigma-E factor-processing peptidase</fullName>
    </submittedName>
</protein>
<dbReference type="Pfam" id="PF03419">
    <property type="entry name" value="Peptidase_U4"/>
    <property type="match status" value="1"/>
</dbReference>
<comment type="caution">
    <text evidence="2">The sequence shown here is derived from an EMBL/GenBank/DDBJ whole genome shotgun (WGS) entry which is preliminary data.</text>
</comment>
<sequence>MGLVVYIDLIFITNLLIDGALLWLTAWMRKQRLRWWRLAASSTVGAMYVVMMFLPELSFMYTFMLKFALSLLMLWIAFGFGSLQNYIRNTGAFYMINFAAAGGIIGIHYLLKNTGEIFNGIWFTASGGLSFELKIGFWFTFITCFGVLLWFKFVYSTRRKLESRQAYMGEVSVTIGGFTVSCNGLLDTGNQLSDPLTRTPVMVMEASLWKEKLPTAWLQRLAEGEPDKLLLELDAAEFEWRDRLRLVPYRGVNRGSAFMLAIKPDAVDIRIGNQTSRAAKVLIGLDGGQLSGDKSYQAIIHPELVQEENVVNSEAQVPVNPTSIHS</sequence>